<dbReference type="InterPro" id="IPR019734">
    <property type="entry name" value="TPR_rpt"/>
</dbReference>
<evidence type="ECO:0000256" key="1">
    <source>
        <dbReference type="ARBA" id="ARBA00022679"/>
    </source>
</evidence>
<accession>A0ABT6J9Y4</accession>
<evidence type="ECO:0000256" key="6">
    <source>
        <dbReference type="PROSITE-ProRule" id="PRU10141"/>
    </source>
</evidence>
<feature type="binding site" evidence="6">
    <location>
        <position position="111"/>
    </location>
    <ligand>
        <name>ATP</name>
        <dbReference type="ChEBI" id="CHEBI:30616"/>
    </ligand>
</feature>
<keyword evidence="3" id="KW-0418">Kinase</keyword>
<dbReference type="Pfam" id="PF13374">
    <property type="entry name" value="TPR_10"/>
    <property type="match status" value="1"/>
</dbReference>
<keyword evidence="2 6" id="KW-0547">Nucleotide-binding</keyword>
<feature type="repeat" description="TPR" evidence="5">
    <location>
        <begin position="658"/>
        <end position="691"/>
    </location>
</feature>
<keyword evidence="5" id="KW-0802">TPR repeat</keyword>
<dbReference type="PANTHER" id="PTHR43289">
    <property type="entry name" value="MITOGEN-ACTIVATED PROTEIN KINASE KINASE KINASE 20-RELATED"/>
    <property type="match status" value="1"/>
</dbReference>
<dbReference type="PROSITE" id="PS50011">
    <property type="entry name" value="PROTEIN_KINASE_DOM"/>
    <property type="match status" value="1"/>
</dbReference>
<dbReference type="InterPro" id="IPR011009">
    <property type="entry name" value="Kinase-like_dom_sf"/>
</dbReference>
<reference evidence="8 9" key="1">
    <citation type="submission" date="2023-04" db="EMBL/GenBank/DDBJ databases">
        <title>Luteimonas endophyticus RD2P54.</title>
        <authorList>
            <person name="Sun J.-Q."/>
        </authorList>
    </citation>
    <scope>NUCLEOTIDE SEQUENCE [LARGE SCALE GENOMIC DNA]</scope>
    <source>
        <strain evidence="8 9">RD2P54</strain>
    </source>
</reference>
<keyword evidence="4 6" id="KW-0067">ATP-binding</keyword>
<protein>
    <submittedName>
        <fullName evidence="8">Tetratricopeptide repeat protein</fullName>
    </submittedName>
</protein>
<dbReference type="Pfam" id="PF00069">
    <property type="entry name" value="Pkinase"/>
    <property type="match status" value="1"/>
</dbReference>
<dbReference type="RefSeq" id="WP_280574034.1">
    <property type="nucleotide sequence ID" value="NZ_JARXRM010000028.1"/>
</dbReference>
<evidence type="ECO:0000313" key="8">
    <source>
        <dbReference type="EMBL" id="MDH5823003.1"/>
    </source>
</evidence>
<dbReference type="Pfam" id="PF13424">
    <property type="entry name" value="TPR_12"/>
    <property type="match status" value="2"/>
</dbReference>
<evidence type="ECO:0000256" key="4">
    <source>
        <dbReference type="ARBA" id="ARBA00022840"/>
    </source>
</evidence>
<proteinExistence type="predicted"/>
<dbReference type="CDD" id="cd14014">
    <property type="entry name" value="STKc_PknB_like"/>
    <property type="match status" value="1"/>
</dbReference>
<dbReference type="Gene3D" id="1.25.40.10">
    <property type="entry name" value="Tetratricopeptide repeat domain"/>
    <property type="match status" value="2"/>
</dbReference>
<evidence type="ECO:0000256" key="5">
    <source>
        <dbReference type="PROSITE-ProRule" id="PRU00339"/>
    </source>
</evidence>
<dbReference type="SUPFAM" id="SSF56112">
    <property type="entry name" value="Protein kinase-like (PK-like)"/>
    <property type="match status" value="1"/>
</dbReference>
<organism evidence="8 9">
    <name type="scientific">Luteimonas endophytica</name>
    <dbReference type="NCBI Taxonomy" id="3042023"/>
    <lineage>
        <taxon>Bacteria</taxon>
        <taxon>Pseudomonadati</taxon>
        <taxon>Pseudomonadota</taxon>
        <taxon>Gammaproteobacteria</taxon>
        <taxon>Lysobacterales</taxon>
        <taxon>Lysobacteraceae</taxon>
        <taxon>Luteimonas</taxon>
    </lineage>
</organism>
<dbReference type="SMART" id="SM00220">
    <property type="entry name" value="S_TKc"/>
    <property type="match status" value="1"/>
</dbReference>
<evidence type="ECO:0000259" key="7">
    <source>
        <dbReference type="PROSITE" id="PS50011"/>
    </source>
</evidence>
<keyword evidence="1" id="KW-0808">Transferase</keyword>
<name>A0ABT6J9Y4_9GAMM</name>
<evidence type="ECO:0000256" key="3">
    <source>
        <dbReference type="ARBA" id="ARBA00022777"/>
    </source>
</evidence>
<dbReference type="PROSITE" id="PS00107">
    <property type="entry name" value="PROTEIN_KINASE_ATP"/>
    <property type="match status" value="1"/>
</dbReference>
<dbReference type="PANTHER" id="PTHR43289:SF34">
    <property type="entry name" value="SERINE_THREONINE-PROTEIN KINASE YBDM-RELATED"/>
    <property type="match status" value="1"/>
</dbReference>
<sequence length="924" mass="99537">MDTARWQDLRQLFDAVCDEPPARWERRLRALSDDPALIAEALELLHAQTACFDRALQPLRELIASRPEAELLVGERLGAWRLVERLGSGGMGTVFVAERADGLFRQRVAIKLLRGAPGSGATAERLAAERQILAELQHPDIARLYDGGTTPAGSPYLVMEYVEGRPLDEYCEQAGPSLRQRLEMFLRICRAVQAAHQRLVVHCDLKPGNVLVRPGGDPVLLDFGIARLLDAEAPGEASAFCTPAYASPELLAGKSVSVVSDVFSLGILLTELLACRRSGRGAADIGALVPVPSALARAACPWPGRLPGDLDAIAARACALDPYQRYPSVEALAADIERHMQRRPVLARAPTLRYRTGRWLHRHWRESAAAATVVLATGVFVWQLGMAQARAEREAEVASQVADFLIDAFSVDTGVAQGLKGPGEISAREVLDRGVARVGASLAHVPDMQARLRLVLARAYLGLGVPGQAEGLLRQAVDDYLRADVARPLDAAEVLSELSALMANQMRGAEALEAAQRSLALRQAGGDSQAALADAYNVLGLALLRNADLAAAREALERSLAISRRLFGEGTMPTSSALHNLGLLHREMGDNIASEVHYRQALQIRRRHGLRSDAVQSSLQGLAVTLGAQGRHGESVELLRENLALAGALYGIDSDKVAKARLRLGIALQDRGDYREAHQHLQRALATSEQVGGADGLDHAHILNAYAGLLAARGDAAGAERAYRRVLAIRRRHLPAADRALLRTAEELALVLARQQRVAEADGAFQGALPRWRRIYRTGGAGPLELAAAQLRHAEWLLRRGGLDAAEASLKAPLDGQPPMQLRARALKAELAQARGDWSGAAGHWEALIERGVALHGVDSVVVAKWRVPYAQALVGEGRWREAQEQLRLATPSLRREMVVEAPVLRQVGALGATLTATRGGAGG</sequence>
<evidence type="ECO:0000313" key="9">
    <source>
        <dbReference type="Proteomes" id="UP001156940"/>
    </source>
</evidence>
<dbReference type="PROSITE" id="PS50005">
    <property type="entry name" value="TPR"/>
    <property type="match status" value="1"/>
</dbReference>
<dbReference type="Gene3D" id="1.10.510.10">
    <property type="entry name" value="Transferase(Phosphotransferase) domain 1"/>
    <property type="match status" value="1"/>
</dbReference>
<dbReference type="InterPro" id="IPR008271">
    <property type="entry name" value="Ser/Thr_kinase_AS"/>
</dbReference>
<dbReference type="Gene3D" id="3.30.200.20">
    <property type="entry name" value="Phosphorylase Kinase, domain 1"/>
    <property type="match status" value="1"/>
</dbReference>
<dbReference type="SMART" id="SM00028">
    <property type="entry name" value="TPR"/>
    <property type="match status" value="4"/>
</dbReference>
<keyword evidence="9" id="KW-1185">Reference proteome</keyword>
<dbReference type="PROSITE" id="PS00108">
    <property type="entry name" value="PROTEIN_KINASE_ST"/>
    <property type="match status" value="1"/>
</dbReference>
<dbReference type="InterPro" id="IPR011990">
    <property type="entry name" value="TPR-like_helical_dom_sf"/>
</dbReference>
<feature type="domain" description="Protein kinase" evidence="7">
    <location>
        <begin position="80"/>
        <end position="346"/>
    </location>
</feature>
<gene>
    <name evidence="8" type="ORF">QFW77_08370</name>
</gene>
<dbReference type="InterPro" id="IPR017441">
    <property type="entry name" value="Protein_kinase_ATP_BS"/>
</dbReference>
<comment type="caution">
    <text evidence="8">The sequence shown here is derived from an EMBL/GenBank/DDBJ whole genome shotgun (WGS) entry which is preliminary data.</text>
</comment>
<dbReference type="Proteomes" id="UP001156940">
    <property type="component" value="Unassembled WGS sequence"/>
</dbReference>
<evidence type="ECO:0000256" key="2">
    <source>
        <dbReference type="ARBA" id="ARBA00022741"/>
    </source>
</evidence>
<dbReference type="SUPFAM" id="SSF48452">
    <property type="entry name" value="TPR-like"/>
    <property type="match status" value="3"/>
</dbReference>
<dbReference type="EMBL" id="JARXRM010000028">
    <property type="protein sequence ID" value="MDH5823003.1"/>
    <property type="molecule type" value="Genomic_DNA"/>
</dbReference>
<dbReference type="InterPro" id="IPR000719">
    <property type="entry name" value="Prot_kinase_dom"/>
</dbReference>